<comment type="caution">
    <text evidence="1">The sequence shown here is derived from an EMBL/GenBank/DDBJ whole genome shotgun (WGS) entry which is preliminary data.</text>
</comment>
<dbReference type="GO" id="GO:0006355">
    <property type="term" value="P:regulation of DNA-templated transcription"/>
    <property type="evidence" value="ECO:0007669"/>
    <property type="project" value="InterPro"/>
</dbReference>
<dbReference type="AlphaFoldDB" id="A0A0G0F2U9"/>
<dbReference type="Gene3D" id="1.10.10.10">
    <property type="entry name" value="Winged helix-like DNA-binding domain superfamily/Winged helix DNA-binding domain"/>
    <property type="match status" value="1"/>
</dbReference>
<dbReference type="Proteomes" id="UP000034075">
    <property type="component" value="Unassembled WGS sequence"/>
</dbReference>
<protein>
    <submittedName>
        <fullName evidence="1">Uncharacterized protein</fullName>
    </submittedName>
</protein>
<accession>A0A0G0F2U9</accession>
<organism evidence="1 2">
    <name type="scientific">candidate division WS6 bacterium GW2011_GWC2_36_7</name>
    <dbReference type="NCBI Taxonomy" id="1619091"/>
    <lineage>
        <taxon>Bacteria</taxon>
        <taxon>Candidatus Dojkabacteria</taxon>
    </lineage>
</organism>
<dbReference type="GO" id="GO:0003677">
    <property type="term" value="F:DNA binding"/>
    <property type="evidence" value="ECO:0007669"/>
    <property type="project" value="InterPro"/>
</dbReference>
<proteinExistence type="predicted"/>
<evidence type="ECO:0000313" key="2">
    <source>
        <dbReference type="Proteomes" id="UP000034075"/>
    </source>
</evidence>
<dbReference type="SUPFAM" id="SSF46894">
    <property type="entry name" value="C-terminal effector domain of the bipartite response regulators"/>
    <property type="match status" value="1"/>
</dbReference>
<evidence type="ECO:0000313" key="1">
    <source>
        <dbReference type="EMBL" id="KKQ12207.1"/>
    </source>
</evidence>
<dbReference type="InterPro" id="IPR036388">
    <property type="entry name" value="WH-like_DNA-bd_sf"/>
</dbReference>
<sequence>MYVMVNSAEEILCITNNYAYKEQLRNLFISHSDIAFTFANNISEAEVRLQDKRFSLILIDDSLIQENPYDSEKLFALLVSLCLTQHVLIIIPALEKDLFYKYISRGFTYITNMETARYMLPAVLRHLEEFKLKRPPPENISFKGLSIYPQSSTLIFKKCKISITNIGMLIILFLVKHGGHSSTCAIQKYLQSILRREITESYVSVNIHRLTKSIYKVTGLKIIKNRYGVGYHLVL</sequence>
<dbReference type="EMBL" id="LBSF01000003">
    <property type="protein sequence ID" value="KKQ12207.1"/>
    <property type="molecule type" value="Genomic_DNA"/>
</dbReference>
<gene>
    <name evidence="1" type="ORF">US24_C0003G0011</name>
</gene>
<dbReference type="InterPro" id="IPR016032">
    <property type="entry name" value="Sig_transdc_resp-reg_C-effctor"/>
</dbReference>
<reference evidence="1 2" key="1">
    <citation type="journal article" date="2015" name="Nature">
        <title>rRNA introns, odd ribosomes, and small enigmatic genomes across a large radiation of phyla.</title>
        <authorList>
            <person name="Brown C.T."/>
            <person name="Hug L.A."/>
            <person name="Thomas B.C."/>
            <person name="Sharon I."/>
            <person name="Castelle C.J."/>
            <person name="Singh A."/>
            <person name="Wilkins M.J."/>
            <person name="Williams K.H."/>
            <person name="Banfield J.F."/>
        </authorList>
    </citation>
    <scope>NUCLEOTIDE SEQUENCE [LARGE SCALE GENOMIC DNA]</scope>
</reference>
<name>A0A0G0F2U9_9BACT</name>